<organism evidence="5 6">
    <name type="scientific">Lepidopterella palustris CBS 459.81</name>
    <dbReference type="NCBI Taxonomy" id="1314670"/>
    <lineage>
        <taxon>Eukaryota</taxon>
        <taxon>Fungi</taxon>
        <taxon>Dikarya</taxon>
        <taxon>Ascomycota</taxon>
        <taxon>Pezizomycotina</taxon>
        <taxon>Dothideomycetes</taxon>
        <taxon>Pleosporomycetidae</taxon>
        <taxon>Mytilinidiales</taxon>
        <taxon>Argynnaceae</taxon>
        <taxon>Lepidopterella</taxon>
    </lineage>
</organism>
<dbReference type="InterPro" id="IPR002110">
    <property type="entry name" value="Ankyrin_rpt"/>
</dbReference>
<evidence type="ECO:0000256" key="2">
    <source>
        <dbReference type="ARBA" id="ARBA00022737"/>
    </source>
</evidence>
<dbReference type="PROSITE" id="PS50297">
    <property type="entry name" value="ANK_REP_REGION"/>
    <property type="match status" value="2"/>
</dbReference>
<keyword evidence="3 4" id="KW-0040">ANK repeat</keyword>
<keyword evidence="6" id="KW-1185">Reference proteome</keyword>
<keyword evidence="2" id="KW-0677">Repeat</keyword>
<dbReference type="PRINTS" id="PR01415">
    <property type="entry name" value="ANKYRIN"/>
</dbReference>
<dbReference type="PANTHER" id="PTHR24161:SF85">
    <property type="entry name" value="PALMITOYLTRANSFERASE HIP14"/>
    <property type="match status" value="1"/>
</dbReference>
<dbReference type="Gene3D" id="1.25.40.20">
    <property type="entry name" value="Ankyrin repeat-containing domain"/>
    <property type="match status" value="2"/>
</dbReference>
<name>A0A8E2JCI3_9PEZI</name>
<dbReference type="Proteomes" id="UP000250266">
    <property type="component" value="Unassembled WGS sequence"/>
</dbReference>
<reference evidence="5 6" key="1">
    <citation type="journal article" date="2016" name="Nat. Commun.">
        <title>Ectomycorrhizal ecology is imprinted in the genome of the dominant symbiotic fungus Cenococcum geophilum.</title>
        <authorList>
            <consortium name="DOE Joint Genome Institute"/>
            <person name="Peter M."/>
            <person name="Kohler A."/>
            <person name="Ohm R.A."/>
            <person name="Kuo A."/>
            <person name="Krutzmann J."/>
            <person name="Morin E."/>
            <person name="Arend M."/>
            <person name="Barry K.W."/>
            <person name="Binder M."/>
            <person name="Choi C."/>
            <person name="Clum A."/>
            <person name="Copeland A."/>
            <person name="Grisel N."/>
            <person name="Haridas S."/>
            <person name="Kipfer T."/>
            <person name="LaButti K."/>
            <person name="Lindquist E."/>
            <person name="Lipzen A."/>
            <person name="Maire R."/>
            <person name="Meier B."/>
            <person name="Mihaltcheva S."/>
            <person name="Molinier V."/>
            <person name="Murat C."/>
            <person name="Poggeler S."/>
            <person name="Quandt C.A."/>
            <person name="Sperisen C."/>
            <person name="Tritt A."/>
            <person name="Tisserant E."/>
            <person name="Crous P.W."/>
            <person name="Henrissat B."/>
            <person name="Nehls U."/>
            <person name="Egli S."/>
            <person name="Spatafora J.W."/>
            <person name="Grigoriev I.V."/>
            <person name="Martin F.M."/>
        </authorList>
    </citation>
    <scope>NUCLEOTIDE SEQUENCE [LARGE SCALE GENOMIC DNA]</scope>
    <source>
        <strain evidence="5 6">CBS 459.81</strain>
    </source>
</reference>
<dbReference type="EMBL" id="KV745122">
    <property type="protein sequence ID" value="OCK77504.1"/>
    <property type="molecule type" value="Genomic_DNA"/>
</dbReference>
<dbReference type="InterPro" id="IPR036770">
    <property type="entry name" value="Ankyrin_rpt-contain_sf"/>
</dbReference>
<proteinExistence type="predicted"/>
<protein>
    <recommendedName>
        <fullName evidence="1">protein S-acyltransferase</fullName>
        <ecNumber evidence="1">2.3.1.225</ecNumber>
    </recommendedName>
</protein>
<evidence type="ECO:0000313" key="5">
    <source>
        <dbReference type="EMBL" id="OCK77504.1"/>
    </source>
</evidence>
<feature type="repeat" description="ANK" evidence="4">
    <location>
        <begin position="68"/>
        <end position="96"/>
    </location>
</feature>
<evidence type="ECO:0000256" key="3">
    <source>
        <dbReference type="ARBA" id="ARBA00023043"/>
    </source>
</evidence>
<evidence type="ECO:0000313" key="6">
    <source>
        <dbReference type="Proteomes" id="UP000250266"/>
    </source>
</evidence>
<dbReference type="EC" id="2.3.1.225" evidence="1"/>
<evidence type="ECO:0000256" key="4">
    <source>
        <dbReference type="PROSITE-ProRule" id="PRU00023"/>
    </source>
</evidence>
<dbReference type="SMART" id="SM00248">
    <property type="entry name" value="ANK"/>
    <property type="match status" value="2"/>
</dbReference>
<feature type="non-terminal residue" evidence="5">
    <location>
        <position position="96"/>
    </location>
</feature>
<dbReference type="Pfam" id="PF12796">
    <property type="entry name" value="Ank_2"/>
    <property type="match status" value="1"/>
</dbReference>
<dbReference type="PROSITE" id="PS50088">
    <property type="entry name" value="ANK_REPEAT"/>
    <property type="match status" value="2"/>
</dbReference>
<evidence type="ECO:0000256" key="1">
    <source>
        <dbReference type="ARBA" id="ARBA00012210"/>
    </source>
</evidence>
<feature type="non-terminal residue" evidence="5">
    <location>
        <position position="1"/>
    </location>
</feature>
<gene>
    <name evidence="5" type="ORF">K432DRAFT_261844</name>
</gene>
<dbReference type="GO" id="GO:0019706">
    <property type="term" value="F:protein-cysteine S-palmitoyltransferase activity"/>
    <property type="evidence" value="ECO:0007669"/>
    <property type="project" value="UniProtKB-EC"/>
</dbReference>
<dbReference type="SUPFAM" id="SSF48403">
    <property type="entry name" value="Ankyrin repeat"/>
    <property type="match status" value="1"/>
</dbReference>
<sequence length="96" mass="10250">QTPLHLASKAGWLRCCSMLLNKPENGARLNLSDRNGRIPAHYAAEFGHSDLLKTLLDAGSNIFASDKNGQTQLHLAAAKGQAATVEILLEKGADVN</sequence>
<accession>A0A8E2JCI3</accession>
<dbReference type="AlphaFoldDB" id="A0A8E2JCI3"/>
<dbReference type="OrthoDB" id="3695581at2759"/>
<feature type="repeat" description="ANK" evidence="4">
    <location>
        <begin position="35"/>
        <end position="67"/>
    </location>
</feature>
<dbReference type="PANTHER" id="PTHR24161">
    <property type="entry name" value="ANK_REP_REGION DOMAIN-CONTAINING PROTEIN-RELATED"/>
    <property type="match status" value="1"/>
</dbReference>